<dbReference type="GeneID" id="117240989"/>
<proteinExistence type="predicted"/>
<gene>
    <name evidence="2" type="primary">LOC117240989</name>
</gene>
<dbReference type="KEGG" id="bvk:117240989"/>
<accession>A0A6J3LCH4</accession>
<reference evidence="2" key="1">
    <citation type="submission" date="2025-08" db="UniProtKB">
        <authorList>
            <consortium name="RefSeq"/>
        </authorList>
    </citation>
    <scope>IDENTIFICATION</scope>
    <source>
        <tissue evidence="2">Muscle</tissue>
    </source>
</reference>
<name>A0A6J3LCH4_9HYME</name>
<sequence length="170" mass="19749">MQCVCESRVDIVVISEPYRQLPFWFNDEGGDASIWVTLFNGKHAASETLIRNVGIVGFRFDSLHFTGPVLHLRRFRSCFQRISVASVIRVTRRNLQRLFFSVYALCVRLNENVASVVTKPRKTEEEYGSKRNSRLQQNAHCPTRFRSMVFQRGHCNEKRIPEAKENDTPK</sequence>
<keyword evidence="1" id="KW-1185">Reference proteome</keyword>
<evidence type="ECO:0000313" key="1">
    <source>
        <dbReference type="Proteomes" id="UP000504631"/>
    </source>
</evidence>
<evidence type="ECO:0000313" key="2">
    <source>
        <dbReference type="RefSeq" id="XP_033362885.1"/>
    </source>
</evidence>
<dbReference type="AlphaFoldDB" id="A0A6J3LCH4"/>
<protein>
    <submittedName>
        <fullName evidence="2">Uncharacterized protein LOC117240989</fullName>
    </submittedName>
</protein>
<dbReference type="RefSeq" id="XP_033362885.1">
    <property type="nucleotide sequence ID" value="XM_033506994.1"/>
</dbReference>
<organism evidence="1 2">
    <name type="scientific">Bombus vosnesenskii</name>
    <dbReference type="NCBI Taxonomy" id="207650"/>
    <lineage>
        <taxon>Eukaryota</taxon>
        <taxon>Metazoa</taxon>
        <taxon>Ecdysozoa</taxon>
        <taxon>Arthropoda</taxon>
        <taxon>Hexapoda</taxon>
        <taxon>Insecta</taxon>
        <taxon>Pterygota</taxon>
        <taxon>Neoptera</taxon>
        <taxon>Endopterygota</taxon>
        <taxon>Hymenoptera</taxon>
        <taxon>Apocrita</taxon>
        <taxon>Aculeata</taxon>
        <taxon>Apoidea</taxon>
        <taxon>Anthophila</taxon>
        <taxon>Apidae</taxon>
        <taxon>Bombus</taxon>
        <taxon>Pyrobombus</taxon>
    </lineage>
</organism>
<dbReference type="Proteomes" id="UP000504631">
    <property type="component" value="Unplaced"/>
</dbReference>